<keyword evidence="4 7" id="KW-0812">Transmembrane</keyword>
<dbReference type="PANTHER" id="PTHR43163">
    <property type="entry name" value="DIPEPTIDE TRANSPORT SYSTEM PERMEASE PROTEIN DPPB-RELATED"/>
    <property type="match status" value="1"/>
</dbReference>
<proteinExistence type="inferred from homology"/>
<evidence type="ECO:0000256" key="4">
    <source>
        <dbReference type="ARBA" id="ARBA00022692"/>
    </source>
</evidence>
<evidence type="ECO:0000256" key="1">
    <source>
        <dbReference type="ARBA" id="ARBA00004651"/>
    </source>
</evidence>
<dbReference type="Gene3D" id="1.10.3720.10">
    <property type="entry name" value="MetI-like"/>
    <property type="match status" value="1"/>
</dbReference>
<dbReference type="PANTHER" id="PTHR43163:SF6">
    <property type="entry name" value="DIPEPTIDE TRANSPORT SYSTEM PERMEASE PROTEIN DPPB-RELATED"/>
    <property type="match status" value="1"/>
</dbReference>
<dbReference type="InterPro" id="IPR045621">
    <property type="entry name" value="BPD_transp_1_N"/>
</dbReference>
<dbReference type="EMBL" id="JAUSTN010000003">
    <property type="protein sequence ID" value="MDQ0274752.1"/>
    <property type="molecule type" value="Genomic_DNA"/>
</dbReference>
<evidence type="ECO:0000256" key="5">
    <source>
        <dbReference type="ARBA" id="ARBA00022989"/>
    </source>
</evidence>
<comment type="similarity">
    <text evidence="7">Belongs to the binding-protein-dependent transport system permease family.</text>
</comment>
<reference evidence="9 10" key="1">
    <citation type="submission" date="2023-07" db="EMBL/GenBank/DDBJ databases">
        <title>Genomic Encyclopedia of Type Strains, Phase IV (KMG-IV): sequencing the most valuable type-strain genomes for metagenomic binning, comparative biology and taxonomic classification.</title>
        <authorList>
            <person name="Goeker M."/>
        </authorList>
    </citation>
    <scope>NUCLEOTIDE SEQUENCE [LARGE SCALE GENOMIC DNA]</scope>
    <source>
        <strain evidence="9 10">DSM 22616</strain>
    </source>
</reference>
<evidence type="ECO:0000313" key="9">
    <source>
        <dbReference type="EMBL" id="MDQ0274752.1"/>
    </source>
</evidence>
<feature type="transmembrane region" description="Helical" evidence="7">
    <location>
        <begin position="9"/>
        <end position="29"/>
    </location>
</feature>
<dbReference type="InterPro" id="IPR000515">
    <property type="entry name" value="MetI-like"/>
</dbReference>
<dbReference type="SUPFAM" id="SSF161098">
    <property type="entry name" value="MetI-like"/>
    <property type="match status" value="1"/>
</dbReference>
<keyword evidence="10" id="KW-1185">Reference proteome</keyword>
<keyword evidence="2 7" id="KW-0813">Transport</keyword>
<protein>
    <submittedName>
        <fullName evidence="9">Peptide/nickel transport system permease protein</fullName>
    </submittedName>
</protein>
<feature type="transmembrane region" description="Helical" evidence="7">
    <location>
        <begin position="170"/>
        <end position="189"/>
    </location>
</feature>
<gene>
    <name evidence="9" type="ORF">J2S72_000769</name>
</gene>
<dbReference type="Pfam" id="PF00528">
    <property type="entry name" value="BPD_transp_1"/>
    <property type="match status" value="1"/>
</dbReference>
<comment type="caution">
    <text evidence="9">The sequence shown here is derived from an EMBL/GenBank/DDBJ whole genome shotgun (WGS) entry which is preliminary data.</text>
</comment>
<keyword evidence="3" id="KW-1003">Cell membrane</keyword>
<evidence type="ECO:0000256" key="7">
    <source>
        <dbReference type="RuleBase" id="RU363032"/>
    </source>
</evidence>
<keyword evidence="6 7" id="KW-0472">Membrane</keyword>
<evidence type="ECO:0000256" key="6">
    <source>
        <dbReference type="ARBA" id="ARBA00023136"/>
    </source>
</evidence>
<accession>A0ABU0AU11</accession>
<feature type="domain" description="ABC transmembrane type-1" evidence="8">
    <location>
        <begin position="96"/>
        <end position="297"/>
    </location>
</feature>
<name>A0ABU0AU11_9FIRM</name>
<keyword evidence="5 7" id="KW-1133">Transmembrane helix</keyword>
<dbReference type="RefSeq" id="WP_023055458.1">
    <property type="nucleotide sequence ID" value="NZ_JAUSTN010000003.1"/>
</dbReference>
<dbReference type="InterPro" id="IPR035906">
    <property type="entry name" value="MetI-like_sf"/>
</dbReference>
<sequence length="309" mass="33716">MAKYILKRILILIPTIVGVSFIVFLLLYLSPGDAAYARAGANAPEEVVEALRQSMGLKDPFFVQYFRFLKGLITEFNLGTSYITGQPVSKMILSVFPNTLKLTGLALLICTFVGILFGVIGAINREGIIDKILTVFGMIGLAMPIFWTGLILIIIFSVRLKVLPPSGFNSFKQMIMPAAALGFQSSAIIMRMTRSSMLEVLNQDYMNTALAKGLKESTIIFVHALKNAMLPVITVIGLQMGGLLGGSVLTETVFSIPGLGRLMVDSVKTRDYPLVLGGVIFIAISYSIISILVDIIYGFIDPKIKAEYK</sequence>
<evidence type="ECO:0000259" key="8">
    <source>
        <dbReference type="PROSITE" id="PS50928"/>
    </source>
</evidence>
<feature type="transmembrane region" description="Helical" evidence="7">
    <location>
        <begin position="102"/>
        <end position="123"/>
    </location>
</feature>
<evidence type="ECO:0000256" key="3">
    <source>
        <dbReference type="ARBA" id="ARBA00022475"/>
    </source>
</evidence>
<feature type="transmembrane region" description="Helical" evidence="7">
    <location>
        <begin position="135"/>
        <end position="158"/>
    </location>
</feature>
<evidence type="ECO:0000256" key="2">
    <source>
        <dbReference type="ARBA" id="ARBA00022448"/>
    </source>
</evidence>
<dbReference type="Proteomes" id="UP001236559">
    <property type="component" value="Unassembled WGS sequence"/>
</dbReference>
<comment type="subcellular location">
    <subcellularLocation>
        <location evidence="1 7">Cell membrane</location>
        <topology evidence="1 7">Multi-pass membrane protein</topology>
    </subcellularLocation>
</comment>
<evidence type="ECO:0000313" key="10">
    <source>
        <dbReference type="Proteomes" id="UP001236559"/>
    </source>
</evidence>
<organism evidence="9 10">
    <name type="scientific">Peptoniphilus koenoeneniae</name>
    <dbReference type="NCBI Taxonomy" id="507751"/>
    <lineage>
        <taxon>Bacteria</taxon>
        <taxon>Bacillati</taxon>
        <taxon>Bacillota</taxon>
        <taxon>Tissierellia</taxon>
        <taxon>Tissierellales</taxon>
        <taxon>Peptoniphilaceae</taxon>
        <taxon>Peptoniphilus</taxon>
    </lineage>
</organism>
<dbReference type="PROSITE" id="PS50928">
    <property type="entry name" value="ABC_TM1"/>
    <property type="match status" value="1"/>
</dbReference>
<dbReference type="CDD" id="cd06261">
    <property type="entry name" value="TM_PBP2"/>
    <property type="match status" value="1"/>
</dbReference>
<dbReference type="Pfam" id="PF19300">
    <property type="entry name" value="BPD_transp_1_N"/>
    <property type="match status" value="1"/>
</dbReference>
<feature type="transmembrane region" description="Helical" evidence="7">
    <location>
        <begin position="274"/>
        <end position="300"/>
    </location>
</feature>
<feature type="transmembrane region" description="Helical" evidence="7">
    <location>
        <begin position="228"/>
        <end position="254"/>
    </location>
</feature>